<dbReference type="NCBIfam" id="NF045809">
    <property type="entry name" value="seleno_TsoX"/>
    <property type="match status" value="1"/>
</dbReference>
<reference evidence="1 2" key="1">
    <citation type="journal article" date="2013" name="Genome Announc.">
        <title>Draft genome sequences for three mercury-methylating, sulfate-reducing bacteria.</title>
        <authorList>
            <person name="Brown S.D."/>
            <person name="Hurt R.A.Jr."/>
            <person name="Gilmour C.C."/>
            <person name="Elias D.A."/>
        </authorList>
    </citation>
    <scope>NUCLEOTIDE SEQUENCE [LARGE SCALE GENOMIC DNA]</scope>
    <source>
        <strain evidence="1 2">DSM 2059</strain>
    </source>
</reference>
<evidence type="ECO:0000313" key="2">
    <source>
        <dbReference type="Proteomes" id="UP000014977"/>
    </source>
</evidence>
<dbReference type="InterPro" id="IPR054792">
    <property type="entry name" value="TsoX"/>
</dbReference>
<dbReference type="AlphaFoldDB" id="S7TPK3"/>
<protein>
    <submittedName>
        <fullName evidence="1">Uncharacterized protein</fullName>
    </submittedName>
</protein>
<dbReference type="EMBL" id="ATHJ01000094">
    <property type="protein sequence ID" value="EPR38851.1"/>
    <property type="molecule type" value="Genomic_DNA"/>
</dbReference>
<evidence type="ECO:0000313" key="1">
    <source>
        <dbReference type="EMBL" id="EPR38851.1"/>
    </source>
</evidence>
<proteinExistence type="predicted"/>
<dbReference type="Pfam" id="PF26315">
    <property type="entry name" value="TsoX"/>
    <property type="match status" value="1"/>
</dbReference>
<accession>S7TPK3</accession>
<dbReference type="OrthoDB" id="5422773at2"/>
<keyword evidence="2" id="KW-1185">Reference proteome</keyword>
<name>S7TPK3_DESML</name>
<dbReference type="Proteomes" id="UP000014977">
    <property type="component" value="Unassembled WGS sequence"/>
</dbReference>
<gene>
    <name evidence="1" type="ORF">dsmv_0261</name>
</gene>
<organism evidence="1 2">
    <name type="scientific">Desulfococcus multivorans DSM 2059</name>
    <dbReference type="NCBI Taxonomy" id="1121405"/>
    <lineage>
        <taxon>Bacteria</taxon>
        <taxon>Pseudomonadati</taxon>
        <taxon>Thermodesulfobacteriota</taxon>
        <taxon>Desulfobacteria</taxon>
        <taxon>Desulfobacterales</taxon>
        <taxon>Desulfococcaceae</taxon>
        <taxon>Desulfococcus</taxon>
    </lineage>
</organism>
<sequence>MKDKFGEKLDVKIYTMDSEAAKPYALEFKGSTNVLLDKEWVPLKVATDKNQMETFLSGKI</sequence>
<dbReference type="STRING" id="897.B2D07_04790"/>
<comment type="caution">
    <text evidence="1">The sequence shown here is derived from an EMBL/GenBank/DDBJ whole genome shotgun (WGS) entry which is preliminary data.</text>
</comment>